<organism evidence="2 3">
    <name type="scientific">Vibrio cholerae</name>
    <dbReference type="NCBI Taxonomy" id="666"/>
    <lineage>
        <taxon>Bacteria</taxon>
        <taxon>Pseudomonadati</taxon>
        <taxon>Pseudomonadota</taxon>
        <taxon>Gammaproteobacteria</taxon>
        <taxon>Vibrionales</taxon>
        <taxon>Vibrionaceae</taxon>
        <taxon>Vibrio</taxon>
    </lineage>
</organism>
<dbReference type="PANTHER" id="PTHR43837">
    <property type="entry name" value="RIBOSOMAL PROTEIN S12 METHYLTHIOTRANSFERASE RIMO"/>
    <property type="match status" value="1"/>
</dbReference>
<dbReference type="Pfam" id="PF18693">
    <property type="entry name" value="TRAM_2"/>
    <property type="match status" value="1"/>
</dbReference>
<gene>
    <name evidence="2" type="primary">rimO</name>
    <name evidence="2" type="ORF">ERS013200_00030</name>
</gene>
<protein>
    <submittedName>
        <fullName evidence="2">30S ribosomal protein S12 methylthiotransferase</fullName>
        <ecNumber evidence="2">2.-.-.-</ecNumber>
    </submittedName>
</protein>
<keyword evidence="1 2" id="KW-0808">Transferase</keyword>
<dbReference type="AlphaFoldDB" id="A0A655XD09"/>
<dbReference type="Proteomes" id="UP000041770">
    <property type="component" value="Unassembled WGS sequence"/>
</dbReference>
<dbReference type="InterPro" id="IPR005840">
    <property type="entry name" value="Ribosomal_uS12_MeSTrfase_RimO"/>
</dbReference>
<keyword evidence="2" id="KW-0687">Ribonucleoprotein</keyword>
<dbReference type="InterPro" id="IPR002792">
    <property type="entry name" value="TRAM_dom"/>
</dbReference>
<dbReference type="InterPro" id="IPR012340">
    <property type="entry name" value="NA-bd_OB-fold"/>
</dbReference>
<dbReference type="Gene3D" id="2.40.50.140">
    <property type="entry name" value="Nucleic acid-binding proteins"/>
    <property type="match status" value="1"/>
</dbReference>
<dbReference type="GO" id="GO:0035599">
    <property type="term" value="F:aspartic acid methylthiotransferase activity"/>
    <property type="evidence" value="ECO:0007669"/>
    <property type="project" value="TreeGrafter"/>
</dbReference>
<dbReference type="GO" id="GO:0005840">
    <property type="term" value="C:ribosome"/>
    <property type="evidence" value="ECO:0007669"/>
    <property type="project" value="UniProtKB-KW"/>
</dbReference>
<dbReference type="PROSITE" id="PS50926">
    <property type="entry name" value="TRAM"/>
    <property type="match status" value="1"/>
</dbReference>
<sequence>MQVLIDEVDEEGAIGRTYADAPEIDGLVYLNGETNLKPGELVNVVIEHADEYDLWGSILHDAQ</sequence>
<dbReference type="GO" id="GO:0051539">
    <property type="term" value="F:4 iron, 4 sulfur cluster binding"/>
    <property type="evidence" value="ECO:0007669"/>
    <property type="project" value="InterPro"/>
</dbReference>
<evidence type="ECO:0000313" key="3">
    <source>
        <dbReference type="Proteomes" id="UP000041770"/>
    </source>
</evidence>
<dbReference type="GO" id="GO:0005829">
    <property type="term" value="C:cytosol"/>
    <property type="evidence" value="ECO:0007669"/>
    <property type="project" value="TreeGrafter"/>
</dbReference>
<reference evidence="2 3" key="1">
    <citation type="submission" date="2015-07" db="EMBL/GenBank/DDBJ databases">
        <authorList>
            <consortium name="Pathogen Informatics"/>
        </authorList>
    </citation>
    <scope>NUCLEOTIDE SEQUENCE [LARGE SCALE GENOMIC DNA]</scope>
    <source>
        <strain evidence="2 3">A316</strain>
    </source>
</reference>
<accession>A0A655XD09</accession>
<name>A0A655XD09_VIBCL</name>
<dbReference type="EC" id="2.-.-.-" evidence="2"/>
<evidence type="ECO:0000256" key="1">
    <source>
        <dbReference type="ARBA" id="ARBA00022679"/>
    </source>
</evidence>
<proteinExistence type="predicted"/>
<dbReference type="FunFam" id="2.40.50.140:FF:000060">
    <property type="entry name" value="Ribosomal protein S12 methylthiotransferase RimO"/>
    <property type="match status" value="1"/>
</dbReference>
<evidence type="ECO:0000313" key="2">
    <source>
        <dbReference type="EMBL" id="CSB91983.1"/>
    </source>
</evidence>
<dbReference type="EMBL" id="CWQY01000001">
    <property type="protein sequence ID" value="CSB91983.1"/>
    <property type="molecule type" value="Genomic_DNA"/>
</dbReference>
<keyword evidence="2" id="KW-0689">Ribosomal protein</keyword>
<dbReference type="PANTHER" id="PTHR43837:SF1">
    <property type="entry name" value="RIBOSOMAL PROTEIN US12 METHYLTHIOTRANSFERASE RIMO"/>
    <property type="match status" value="1"/>
</dbReference>